<organism evidence="5">
    <name type="scientific">viral metagenome</name>
    <dbReference type="NCBI Taxonomy" id="1070528"/>
    <lineage>
        <taxon>unclassified sequences</taxon>
        <taxon>metagenomes</taxon>
        <taxon>organismal metagenomes</taxon>
    </lineage>
</organism>
<dbReference type="GO" id="GO:0006457">
    <property type="term" value="P:protein folding"/>
    <property type="evidence" value="ECO:0007669"/>
    <property type="project" value="TreeGrafter"/>
</dbReference>
<proteinExistence type="inferred from homology"/>
<name>A0A6C0B471_9ZZZZ</name>
<evidence type="ECO:0000256" key="2">
    <source>
        <dbReference type="ARBA" id="ARBA00022729"/>
    </source>
</evidence>
<dbReference type="InterPro" id="IPR013766">
    <property type="entry name" value="Thioredoxin_domain"/>
</dbReference>
<dbReference type="CDD" id="cd02961">
    <property type="entry name" value="PDI_a_family"/>
    <property type="match status" value="1"/>
</dbReference>
<dbReference type="SUPFAM" id="SSF52833">
    <property type="entry name" value="Thioredoxin-like"/>
    <property type="match status" value="1"/>
</dbReference>
<keyword evidence="3" id="KW-1133">Transmembrane helix</keyword>
<feature type="domain" description="Thioredoxin" evidence="4">
    <location>
        <begin position="29"/>
        <end position="159"/>
    </location>
</feature>
<dbReference type="Gene3D" id="3.40.30.10">
    <property type="entry name" value="Glutaredoxin"/>
    <property type="match status" value="1"/>
</dbReference>
<dbReference type="PANTHER" id="PTHR45672">
    <property type="entry name" value="PROTEIN DISULFIDE-ISOMERASE C17H9.14C-RELATED"/>
    <property type="match status" value="1"/>
</dbReference>
<dbReference type="GO" id="GO:0005783">
    <property type="term" value="C:endoplasmic reticulum"/>
    <property type="evidence" value="ECO:0007669"/>
    <property type="project" value="TreeGrafter"/>
</dbReference>
<keyword evidence="2" id="KW-0732">Signal</keyword>
<dbReference type="PROSITE" id="PS51352">
    <property type="entry name" value="THIOREDOXIN_2"/>
    <property type="match status" value="1"/>
</dbReference>
<evidence type="ECO:0000256" key="1">
    <source>
        <dbReference type="ARBA" id="ARBA00006347"/>
    </source>
</evidence>
<dbReference type="AlphaFoldDB" id="A0A6C0B471"/>
<dbReference type="InterPro" id="IPR036249">
    <property type="entry name" value="Thioredoxin-like_sf"/>
</dbReference>
<feature type="transmembrane region" description="Helical" evidence="3">
    <location>
        <begin position="15"/>
        <end position="36"/>
    </location>
</feature>
<dbReference type="EMBL" id="MN739052">
    <property type="protein sequence ID" value="QHS86273.1"/>
    <property type="molecule type" value="Genomic_DNA"/>
</dbReference>
<evidence type="ECO:0000313" key="5">
    <source>
        <dbReference type="EMBL" id="QHS86273.1"/>
    </source>
</evidence>
<protein>
    <recommendedName>
        <fullName evidence="4">Thioredoxin domain-containing protein</fullName>
    </recommendedName>
</protein>
<comment type="similarity">
    <text evidence="1">Belongs to the protein disulfide isomerase family.</text>
</comment>
<dbReference type="GO" id="GO:0003756">
    <property type="term" value="F:protein disulfide isomerase activity"/>
    <property type="evidence" value="ECO:0007669"/>
    <property type="project" value="TreeGrafter"/>
</dbReference>
<evidence type="ECO:0000256" key="3">
    <source>
        <dbReference type="SAM" id="Phobius"/>
    </source>
</evidence>
<accession>A0A6C0B471</accession>
<dbReference type="Pfam" id="PF00085">
    <property type="entry name" value="Thioredoxin"/>
    <property type="match status" value="1"/>
</dbReference>
<dbReference type="PANTHER" id="PTHR45672:SF3">
    <property type="entry name" value="THIOREDOXIN DOMAIN-CONTAINING PROTEIN 5"/>
    <property type="match status" value="1"/>
</dbReference>
<sequence>MSSFYEVVKNYLTPYYWYFLIIVSFVIFGLLGKYAYDTYYTAGYAEGNKDFKDVANAEIRDRDANVYFFFVDWCPHCKTALPDWIKFKNQFDGQEVNGYTVNCIDMNCTDENEAVTQAIQEYKIEGYPTIKMNKDNKVIDFDAKISYGTLEKFVNMMTNQ</sequence>
<keyword evidence="3" id="KW-0812">Transmembrane</keyword>
<keyword evidence="3" id="KW-0472">Membrane</keyword>
<dbReference type="InterPro" id="IPR051063">
    <property type="entry name" value="PDI"/>
</dbReference>
<reference evidence="5" key="1">
    <citation type="journal article" date="2020" name="Nature">
        <title>Giant virus diversity and host interactions through global metagenomics.</title>
        <authorList>
            <person name="Schulz F."/>
            <person name="Roux S."/>
            <person name="Paez-Espino D."/>
            <person name="Jungbluth S."/>
            <person name="Walsh D.A."/>
            <person name="Denef V.J."/>
            <person name="McMahon K.D."/>
            <person name="Konstantinidis K.T."/>
            <person name="Eloe-Fadrosh E.A."/>
            <person name="Kyrpides N.C."/>
            <person name="Woyke T."/>
        </authorList>
    </citation>
    <scope>NUCLEOTIDE SEQUENCE</scope>
    <source>
        <strain evidence="5">GVMAG-M-3300009187-29</strain>
    </source>
</reference>
<evidence type="ECO:0000259" key="4">
    <source>
        <dbReference type="PROSITE" id="PS51352"/>
    </source>
</evidence>